<evidence type="ECO:0000256" key="6">
    <source>
        <dbReference type="ARBA" id="ARBA00023136"/>
    </source>
</evidence>
<evidence type="ECO:0000256" key="2">
    <source>
        <dbReference type="ARBA" id="ARBA00022448"/>
    </source>
</evidence>
<evidence type="ECO:0000256" key="3">
    <source>
        <dbReference type="ARBA" id="ARBA00022475"/>
    </source>
</evidence>
<feature type="domain" description="ABC transmembrane type-1" evidence="8">
    <location>
        <begin position="92"/>
        <end position="291"/>
    </location>
</feature>
<feature type="transmembrane region" description="Helical" evidence="7">
    <location>
        <begin position="94"/>
        <end position="116"/>
    </location>
</feature>
<feature type="transmembrane region" description="Helical" evidence="7">
    <location>
        <begin position="273"/>
        <end position="298"/>
    </location>
</feature>
<dbReference type="SUPFAM" id="SSF161098">
    <property type="entry name" value="MetI-like"/>
    <property type="match status" value="1"/>
</dbReference>
<feature type="transmembrane region" description="Helical" evidence="7">
    <location>
        <begin position="233"/>
        <end position="253"/>
    </location>
</feature>
<dbReference type="PANTHER" id="PTHR30465">
    <property type="entry name" value="INNER MEMBRANE ABC TRANSPORTER"/>
    <property type="match status" value="1"/>
</dbReference>
<evidence type="ECO:0000256" key="5">
    <source>
        <dbReference type="ARBA" id="ARBA00022989"/>
    </source>
</evidence>
<reference evidence="9" key="1">
    <citation type="submission" date="2023-11" db="EMBL/GenBank/DDBJ databases">
        <title>Completed genome sequence of Mycoplasma equirhinis type strain M432/72.</title>
        <authorList>
            <person name="Spergser J."/>
        </authorList>
    </citation>
    <scope>NUCLEOTIDE SEQUENCE [LARGE SCALE GENOMIC DNA]</scope>
    <source>
        <strain evidence="9">M432/72</strain>
    </source>
</reference>
<keyword evidence="10" id="KW-1185">Reference proteome</keyword>
<comment type="subcellular location">
    <subcellularLocation>
        <location evidence="1 7">Cell membrane</location>
        <topology evidence="1 7">Multi-pass membrane protein</topology>
    </subcellularLocation>
</comment>
<keyword evidence="3" id="KW-1003">Cell membrane</keyword>
<feature type="transmembrane region" description="Helical" evidence="7">
    <location>
        <begin position="12"/>
        <end position="35"/>
    </location>
</feature>
<evidence type="ECO:0000259" key="8">
    <source>
        <dbReference type="PROSITE" id="PS50928"/>
    </source>
</evidence>
<dbReference type="PANTHER" id="PTHR30465:SF0">
    <property type="entry name" value="OLIGOPEPTIDE TRANSPORT SYSTEM PERMEASE PROTEIN APPB"/>
    <property type="match status" value="1"/>
</dbReference>
<protein>
    <submittedName>
        <fullName evidence="9">ABC transporter permease</fullName>
    </submittedName>
</protein>
<evidence type="ECO:0000256" key="7">
    <source>
        <dbReference type="RuleBase" id="RU363032"/>
    </source>
</evidence>
<dbReference type="InterPro" id="IPR035906">
    <property type="entry name" value="MetI-like_sf"/>
</dbReference>
<evidence type="ECO:0000313" key="9">
    <source>
        <dbReference type="EMBL" id="WPB53664.1"/>
    </source>
</evidence>
<evidence type="ECO:0000256" key="1">
    <source>
        <dbReference type="ARBA" id="ARBA00004651"/>
    </source>
</evidence>
<gene>
    <name evidence="9" type="ORF">R9B83_01560</name>
</gene>
<evidence type="ECO:0000313" key="10">
    <source>
        <dbReference type="Proteomes" id="UP001303601"/>
    </source>
</evidence>
<dbReference type="PROSITE" id="PS50928">
    <property type="entry name" value="ABC_TM1"/>
    <property type="match status" value="1"/>
</dbReference>
<dbReference type="InterPro" id="IPR000515">
    <property type="entry name" value="MetI-like"/>
</dbReference>
<dbReference type="CDD" id="cd06261">
    <property type="entry name" value="TM_PBP2"/>
    <property type="match status" value="1"/>
</dbReference>
<dbReference type="Proteomes" id="UP001303601">
    <property type="component" value="Chromosome"/>
</dbReference>
<dbReference type="Gene3D" id="1.10.3720.10">
    <property type="entry name" value="MetI-like"/>
    <property type="match status" value="1"/>
</dbReference>
<feature type="transmembrane region" description="Helical" evidence="7">
    <location>
        <begin position="169"/>
        <end position="187"/>
    </location>
</feature>
<name>A0ABZ0P9K8_9BACT</name>
<keyword evidence="6 7" id="KW-0472">Membrane</keyword>
<comment type="similarity">
    <text evidence="7">Belongs to the binding-protein-dependent transport system permease family.</text>
</comment>
<sequence length="325" mass="37662">MKNNNSITIFRKIIAFFFIFLSAITIVFFAINLLMEPQIKKNIAVANQIEPNLWKRYLEFIKNLFIFNPGKIFSSELNNTNLSIFSLYFAQFKWTILFISFIFLLGLIIGNILGIWSGYKFNKTPDFIINLIVASISTIPLLIVAILAMTNSHIFGYPSQFISNAKYTFLSLLVPTIVTSFGTISLFHSRARKIIKETLTSNYYQFAISLGLNKFQLFKKQIFKNLLISELQVIIPFFTLLFSSSLVVERIFSIPGHSVFISYAFTKAEINLIMFYFVFNFILILIFRLINHIILTYLNPLQKIESKIKMQKKIFTLKGNLKYAK</sequence>
<accession>A0ABZ0P9K8</accession>
<feature type="transmembrane region" description="Helical" evidence="7">
    <location>
        <begin position="128"/>
        <end position="149"/>
    </location>
</feature>
<keyword evidence="2 7" id="KW-0813">Transport</keyword>
<organism evidence="9 10">
    <name type="scientific">Metamycoplasma equirhinis</name>
    <dbReference type="NCBI Taxonomy" id="92402"/>
    <lineage>
        <taxon>Bacteria</taxon>
        <taxon>Bacillati</taxon>
        <taxon>Mycoplasmatota</taxon>
        <taxon>Mycoplasmoidales</taxon>
        <taxon>Metamycoplasmataceae</taxon>
        <taxon>Metamycoplasma</taxon>
    </lineage>
</organism>
<proteinExistence type="inferred from homology"/>
<keyword evidence="5 7" id="KW-1133">Transmembrane helix</keyword>
<dbReference type="Pfam" id="PF00528">
    <property type="entry name" value="BPD_transp_1"/>
    <property type="match status" value="1"/>
</dbReference>
<dbReference type="GeneID" id="94493557"/>
<evidence type="ECO:0000256" key="4">
    <source>
        <dbReference type="ARBA" id="ARBA00022692"/>
    </source>
</evidence>
<keyword evidence="4 7" id="KW-0812">Transmembrane</keyword>
<dbReference type="RefSeq" id="WP_140031621.1">
    <property type="nucleotide sequence ID" value="NZ_CP137845.1"/>
</dbReference>
<dbReference type="EMBL" id="CP137845">
    <property type="protein sequence ID" value="WPB53664.1"/>
    <property type="molecule type" value="Genomic_DNA"/>
</dbReference>